<accession>A0ABV0GT46</accession>
<evidence type="ECO:0000256" key="1">
    <source>
        <dbReference type="SAM" id="Phobius"/>
    </source>
</evidence>
<keyword evidence="1" id="KW-1133">Transmembrane helix</keyword>
<protein>
    <recommendedName>
        <fullName evidence="4">ABC transporter permease</fullName>
    </recommendedName>
</protein>
<gene>
    <name evidence="2" type="ORF">V3C41_11555</name>
</gene>
<feature type="transmembrane region" description="Helical" evidence="1">
    <location>
        <begin position="20"/>
        <end position="38"/>
    </location>
</feature>
<feature type="transmembrane region" description="Helical" evidence="1">
    <location>
        <begin position="130"/>
        <end position="151"/>
    </location>
</feature>
<feature type="transmembrane region" description="Helical" evidence="1">
    <location>
        <begin position="158"/>
        <end position="177"/>
    </location>
</feature>
<evidence type="ECO:0008006" key="4">
    <source>
        <dbReference type="Google" id="ProtNLM"/>
    </source>
</evidence>
<feature type="transmembrane region" description="Helical" evidence="1">
    <location>
        <begin position="50"/>
        <end position="72"/>
    </location>
</feature>
<feature type="transmembrane region" description="Helical" evidence="1">
    <location>
        <begin position="197"/>
        <end position="221"/>
    </location>
</feature>
<dbReference type="Proteomes" id="UP001448614">
    <property type="component" value="Unassembled WGS sequence"/>
</dbReference>
<comment type="caution">
    <text evidence="2">The sequence shown here is derived from an EMBL/GenBank/DDBJ whole genome shotgun (WGS) entry which is preliminary data.</text>
</comment>
<name>A0ABV0GT46_PAENI</name>
<sequence>MGPAFLSELRRPWLWKGSAVGAALVLGFMALMVLAAALEAGPTLASLGGPLMEAGLTLTLTGSAVVGSFAFTADFRTGSFSRRVLLFQRGPVFLGRTAATALAALVSGAVIGLIFFLAGKLLDEAWQLGLPAWPAFAGIAGMGSIWGFAAGSLIRNHLVSLFAVPLTLLLPEMLLGPDSRFFPVLAADWATQATVNIPAWGSFAEAAAWLLVVLAVAFLIFHKRDLA</sequence>
<proteinExistence type="predicted"/>
<evidence type="ECO:0000313" key="2">
    <source>
        <dbReference type="EMBL" id="MEO3941704.1"/>
    </source>
</evidence>
<keyword evidence="3" id="KW-1185">Reference proteome</keyword>
<dbReference type="RefSeq" id="WP_347782605.1">
    <property type="nucleotide sequence ID" value="NZ_JBBMFV010000004.1"/>
</dbReference>
<reference evidence="2 3" key="1">
    <citation type="journal article" date="2024" name="Appl. Microbiol. Biotechnol.">
        <title>Biosynthetic gene clusters with biotechnological applications in novel Antarctic isolates from Actinomycetota.</title>
        <authorList>
            <person name="Bruna P."/>
            <person name="Nunez-Montero K."/>
            <person name="Contreras M.J."/>
            <person name="Leal K."/>
            <person name="Garcia M."/>
            <person name="Abanto M."/>
            <person name="Barrientos L."/>
        </authorList>
    </citation>
    <scope>NUCLEOTIDE SEQUENCE [LARGE SCALE GENOMIC DNA]</scope>
    <source>
        <strain evidence="2 3">Se16.17</strain>
    </source>
</reference>
<dbReference type="EMBL" id="JBBMFV010000004">
    <property type="protein sequence ID" value="MEO3941704.1"/>
    <property type="molecule type" value="Genomic_DNA"/>
</dbReference>
<feature type="transmembrane region" description="Helical" evidence="1">
    <location>
        <begin position="93"/>
        <end position="118"/>
    </location>
</feature>
<keyword evidence="1" id="KW-0812">Transmembrane</keyword>
<keyword evidence="1" id="KW-0472">Membrane</keyword>
<organism evidence="2 3">
    <name type="scientific">Paenarthrobacter nicotinovorans</name>
    <name type="common">Arthrobacter nicotinovorans</name>
    <dbReference type="NCBI Taxonomy" id="29320"/>
    <lineage>
        <taxon>Bacteria</taxon>
        <taxon>Bacillati</taxon>
        <taxon>Actinomycetota</taxon>
        <taxon>Actinomycetes</taxon>
        <taxon>Micrococcales</taxon>
        <taxon>Micrococcaceae</taxon>
        <taxon>Paenarthrobacter</taxon>
    </lineage>
</organism>
<evidence type="ECO:0000313" key="3">
    <source>
        <dbReference type="Proteomes" id="UP001448614"/>
    </source>
</evidence>